<dbReference type="PANTHER" id="PTHR43386:SF1">
    <property type="entry name" value="D,D-DIPEPTIDE TRANSPORT SYSTEM PERMEASE PROTEIN DDPC-RELATED"/>
    <property type="match status" value="1"/>
</dbReference>
<dbReference type="Gene3D" id="1.10.3720.10">
    <property type="entry name" value="MetI-like"/>
    <property type="match status" value="1"/>
</dbReference>
<keyword evidence="3" id="KW-1003">Cell membrane</keyword>
<evidence type="ECO:0000256" key="6">
    <source>
        <dbReference type="ARBA" id="ARBA00023136"/>
    </source>
</evidence>
<evidence type="ECO:0000256" key="5">
    <source>
        <dbReference type="ARBA" id="ARBA00022989"/>
    </source>
</evidence>
<reference evidence="9" key="1">
    <citation type="submission" date="2021-08" db="EMBL/GenBank/DDBJ databases">
        <authorList>
            <person name="Stevens D.C."/>
        </authorList>
    </citation>
    <scope>NUCLEOTIDE SEQUENCE</scope>
    <source>
        <strain evidence="9">DSM 53165</strain>
    </source>
</reference>
<organism evidence="9 10">
    <name type="scientific">Nannocystis pusilla</name>
    <dbReference type="NCBI Taxonomy" id="889268"/>
    <lineage>
        <taxon>Bacteria</taxon>
        <taxon>Pseudomonadati</taxon>
        <taxon>Myxococcota</taxon>
        <taxon>Polyangia</taxon>
        <taxon>Nannocystales</taxon>
        <taxon>Nannocystaceae</taxon>
        <taxon>Nannocystis</taxon>
    </lineage>
</organism>
<dbReference type="InterPro" id="IPR050366">
    <property type="entry name" value="BP-dependent_transpt_permease"/>
</dbReference>
<proteinExistence type="inferred from homology"/>
<keyword evidence="6 7" id="KW-0472">Membrane</keyword>
<comment type="subcellular location">
    <subcellularLocation>
        <location evidence="1 7">Cell membrane</location>
        <topology evidence="1 7">Multi-pass membrane protein</topology>
    </subcellularLocation>
</comment>
<keyword evidence="2 7" id="KW-0813">Transport</keyword>
<evidence type="ECO:0000313" key="9">
    <source>
        <dbReference type="EMBL" id="MBZ5710881.1"/>
    </source>
</evidence>
<feature type="transmembrane region" description="Helical" evidence="7">
    <location>
        <begin position="114"/>
        <end position="140"/>
    </location>
</feature>
<comment type="caution">
    <text evidence="9">The sequence shown here is derived from an EMBL/GenBank/DDBJ whole genome shotgun (WGS) entry which is preliminary data.</text>
</comment>
<evidence type="ECO:0000256" key="7">
    <source>
        <dbReference type="RuleBase" id="RU363032"/>
    </source>
</evidence>
<feature type="transmembrane region" description="Helical" evidence="7">
    <location>
        <begin position="74"/>
        <end position="94"/>
    </location>
</feature>
<dbReference type="SUPFAM" id="SSF161098">
    <property type="entry name" value="MetI-like"/>
    <property type="match status" value="1"/>
</dbReference>
<evidence type="ECO:0000256" key="2">
    <source>
        <dbReference type="ARBA" id="ARBA00022448"/>
    </source>
</evidence>
<feature type="transmembrane region" description="Helical" evidence="7">
    <location>
        <begin position="7"/>
        <end position="31"/>
    </location>
</feature>
<keyword evidence="10" id="KW-1185">Reference proteome</keyword>
<dbReference type="CDD" id="cd06261">
    <property type="entry name" value="TM_PBP2"/>
    <property type="match status" value="1"/>
</dbReference>
<dbReference type="InterPro" id="IPR035906">
    <property type="entry name" value="MetI-like_sf"/>
</dbReference>
<evidence type="ECO:0000259" key="8">
    <source>
        <dbReference type="PROSITE" id="PS50928"/>
    </source>
</evidence>
<name>A0ABS7TS52_9BACT</name>
<dbReference type="PROSITE" id="PS50928">
    <property type="entry name" value="ABC_TM1"/>
    <property type="match status" value="1"/>
</dbReference>
<keyword evidence="5 7" id="KW-1133">Transmembrane helix</keyword>
<protein>
    <submittedName>
        <fullName evidence="9">ABC transporter permease</fullName>
    </submittedName>
</protein>
<evidence type="ECO:0000256" key="3">
    <source>
        <dbReference type="ARBA" id="ARBA00022475"/>
    </source>
</evidence>
<feature type="domain" description="ABC transmembrane type-1" evidence="8">
    <location>
        <begin position="69"/>
        <end position="258"/>
    </location>
</feature>
<sequence length="266" mass="27120">MRPALGRLGWLALGGIGGFVVLALGAAAGLWAQAWDVPVGRPYMSPGTGAWLGTDALGYDLWAQALQGARVSLVAGGGGALGAVSVGGVLGAWAGLRGGWTDRLLSGATDAFAAVPPVVALLAVALALGPGVATVVLAIAATQWTGVFRAARAEGQRLRAADYYRAAQAMGAGTFHQIGWHVVPALRPVLLSALVVLFAHAVKVEALLAYLGASAPELPSWGKLLARSGSELARGVWWPTLAASAPLALLVLCAQVLADRWRRSVG</sequence>
<dbReference type="InterPro" id="IPR000515">
    <property type="entry name" value="MetI-like"/>
</dbReference>
<accession>A0ABS7TS52</accession>
<dbReference type="PANTHER" id="PTHR43386">
    <property type="entry name" value="OLIGOPEPTIDE TRANSPORT SYSTEM PERMEASE PROTEIN APPC"/>
    <property type="match status" value="1"/>
</dbReference>
<evidence type="ECO:0000256" key="1">
    <source>
        <dbReference type="ARBA" id="ARBA00004651"/>
    </source>
</evidence>
<gene>
    <name evidence="9" type="ORF">K7C98_16595</name>
</gene>
<dbReference type="Proteomes" id="UP001139031">
    <property type="component" value="Unassembled WGS sequence"/>
</dbReference>
<dbReference type="Pfam" id="PF00528">
    <property type="entry name" value="BPD_transp_1"/>
    <property type="match status" value="1"/>
</dbReference>
<evidence type="ECO:0000313" key="10">
    <source>
        <dbReference type="Proteomes" id="UP001139031"/>
    </source>
</evidence>
<evidence type="ECO:0000256" key="4">
    <source>
        <dbReference type="ARBA" id="ARBA00022692"/>
    </source>
</evidence>
<comment type="similarity">
    <text evidence="7">Belongs to the binding-protein-dependent transport system permease family.</text>
</comment>
<feature type="transmembrane region" description="Helical" evidence="7">
    <location>
        <begin position="189"/>
        <end position="215"/>
    </location>
</feature>
<dbReference type="RefSeq" id="WP_224192650.1">
    <property type="nucleotide sequence ID" value="NZ_JAIRAU010000020.1"/>
</dbReference>
<feature type="transmembrane region" description="Helical" evidence="7">
    <location>
        <begin position="235"/>
        <end position="258"/>
    </location>
</feature>
<keyword evidence="4 7" id="KW-0812">Transmembrane</keyword>
<dbReference type="EMBL" id="JAIRAU010000020">
    <property type="protein sequence ID" value="MBZ5710881.1"/>
    <property type="molecule type" value="Genomic_DNA"/>
</dbReference>